<protein>
    <recommendedName>
        <fullName evidence="2">Myb/SANT-like DNA-binding domain-containing protein</fullName>
    </recommendedName>
</protein>
<proteinExistence type="predicted"/>
<dbReference type="PANTHER" id="PTHR23098:SF16">
    <property type="entry name" value="REGULATORY PROTEIN ZESTE"/>
    <property type="match status" value="1"/>
</dbReference>
<evidence type="ECO:0000256" key="1">
    <source>
        <dbReference type="SAM" id="MobiDB-lite"/>
    </source>
</evidence>
<feature type="compositionally biased region" description="Polar residues" evidence="1">
    <location>
        <begin position="142"/>
        <end position="158"/>
    </location>
</feature>
<name>A0A8W8NU93_MAGGI</name>
<evidence type="ECO:0000313" key="3">
    <source>
        <dbReference type="EnsemblMetazoa" id="G7258.1:cds"/>
    </source>
</evidence>
<keyword evidence="4" id="KW-1185">Reference proteome</keyword>
<evidence type="ECO:0000313" key="4">
    <source>
        <dbReference type="Proteomes" id="UP000005408"/>
    </source>
</evidence>
<dbReference type="PANTHER" id="PTHR23098">
    <property type="entry name" value="AGAP001331-PA-RELATED"/>
    <property type="match status" value="1"/>
</dbReference>
<dbReference type="EnsemblMetazoa" id="G7258.1">
    <property type="protein sequence ID" value="G7258.1:cds"/>
    <property type="gene ID" value="G7258"/>
</dbReference>
<dbReference type="InterPro" id="IPR028002">
    <property type="entry name" value="Myb_DNA-bind_5"/>
</dbReference>
<feature type="region of interest" description="Disordered" evidence="1">
    <location>
        <begin position="142"/>
        <end position="192"/>
    </location>
</feature>
<dbReference type="Proteomes" id="UP000005408">
    <property type="component" value="Unassembled WGS sequence"/>
</dbReference>
<feature type="compositionally biased region" description="Low complexity" evidence="1">
    <location>
        <begin position="160"/>
        <end position="169"/>
    </location>
</feature>
<feature type="domain" description="Myb/SANT-like DNA-binding" evidence="2">
    <location>
        <begin position="17"/>
        <end position="96"/>
    </location>
</feature>
<evidence type="ECO:0000259" key="2">
    <source>
        <dbReference type="Pfam" id="PF13873"/>
    </source>
</evidence>
<dbReference type="GO" id="GO:0005634">
    <property type="term" value="C:nucleus"/>
    <property type="evidence" value="ECO:0007669"/>
    <property type="project" value="TreeGrafter"/>
</dbReference>
<organism evidence="3 4">
    <name type="scientific">Magallana gigas</name>
    <name type="common">Pacific oyster</name>
    <name type="synonym">Crassostrea gigas</name>
    <dbReference type="NCBI Taxonomy" id="29159"/>
    <lineage>
        <taxon>Eukaryota</taxon>
        <taxon>Metazoa</taxon>
        <taxon>Spiralia</taxon>
        <taxon>Lophotrochozoa</taxon>
        <taxon>Mollusca</taxon>
        <taxon>Bivalvia</taxon>
        <taxon>Autobranchia</taxon>
        <taxon>Pteriomorphia</taxon>
        <taxon>Ostreida</taxon>
        <taxon>Ostreoidea</taxon>
        <taxon>Ostreidae</taxon>
        <taxon>Magallana</taxon>
    </lineage>
</organism>
<dbReference type="OMA" id="NTMEGRP"/>
<accession>A0A8W8NU93</accession>
<dbReference type="AlphaFoldDB" id="A0A8W8NU93"/>
<sequence>MAEKDILGLITAGKRKRGANWASEEEITLIEEVMKFEDRLFGKMKGAGIKGKHGKIKEETWKSIADTLNLQFKNDRTSDSIYKKYDNIKQRAKEKIDGIRRPKTGGGPPTAPLTQAEEALYQAMDTRPNIVGLVGGIDSDEPTSSVQSMAGNETTCTGDASASSESSASMTFGLSLNRKMDERPKEKKRKMATREVIEELEMKNLKLENEKLSQEISKLQQEQKKLEKEEKKFEIEAELLEIKKSYLLCKLSSEFPEFILDPLCK</sequence>
<reference evidence="3" key="1">
    <citation type="submission" date="2022-08" db="UniProtKB">
        <authorList>
            <consortium name="EnsemblMetazoa"/>
        </authorList>
    </citation>
    <scope>IDENTIFICATION</scope>
    <source>
        <strain evidence="3">05x7-T-G4-1.051#20</strain>
    </source>
</reference>
<dbReference type="Pfam" id="PF13873">
    <property type="entry name" value="Myb_DNA-bind_5"/>
    <property type="match status" value="1"/>
</dbReference>